<dbReference type="EMBL" id="KL584794">
    <property type="protein sequence ID" value="KEQ90327.1"/>
    <property type="molecule type" value="Genomic_DNA"/>
</dbReference>
<evidence type="ECO:0008006" key="4">
    <source>
        <dbReference type="Google" id="ProtNLM"/>
    </source>
</evidence>
<gene>
    <name evidence="2" type="ORF">AUEXF2481DRAFT_45234</name>
</gene>
<dbReference type="GeneID" id="25367887"/>
<feature type="region of interest" description="Disordered" evidence="1">
    <location>
        <begin position="295"/>
        <end position="317"/>
    </location>
</feature>
<keyword evidence="3" id="KW-1185">Reference proteome</keyword>
<proteinExistence type="predicted"/>
<dbReference type="HOGENOM" id="CLU_877116_0_0_1"/>
<protein>
    <recommendedName>
        <fullName evidence="4">C3H1-type domain-containing protein</fullName>
    </recommendedName>
</protein>
<dbReference type="RefSeq" id="XP_013338789.1">
    <property type="nucleotide sequence ID" value="XM_013483335.1"/>
</dbReference>
<feature type="compositionally biased region" description="Polar residues" evidence="1">
    <location>
        <begin position="308"/>
        <end position="317"/>
    </location>
</feature>
<dbReference type="Proteomes" id="UP000030641">
    <property type="component" value="Unassembled WGS sequence"/>
</dbReference>
<organism evidence="2 3">
    <name type="scientific">Aureobasidium subglaciale (strain EXF-2481)</name>
    <name type="common">Aureobasidium pullulans var. subglaciale</name>
    <dbReference type="NCBI Taxonomy" id="1043005"/>
    <lineage>
        <taxon>Eukaryota</taxon>
        <taxon>Fungi</taxon>
        <taxon>Dikarya</taxon>
        <taxon>Ascomycota</taxon>
        <taxon>Pezizomycotina</taxon>
        <taxon>Dothideomycetes</taxon>
        <taxon>Dothideomycetidae</taxon>
        <taxon>Dothideales</taxon>
        <taxon>Saccotheciaceae</taxon>
        <taxon>Aureobasidium</taxon>
    </lineage>
</organism>
<dbReference type="OrthoDB" id="3910641at2759"/>
<dbReference type="InParanoid" id="A0A074Y7Y3"/>
<evidence type="ECO:0000256" key="1">
    <source>
        <dbReference type="SAM" id="MobiDB-lite"/>
    </source>
</evidence>
<evidence type="ECO:0000313" key="2">
    <source>
        <dbReference type="EMBL" id="KEQ90327.1"/>
    </source>
</evidence>
<sequence>MINHVTHHALELYATSLPGCSSSQQKLFNELVTTLHEQELQSLAAQHHAIMQQPVSAQQNVSAQSPHTMPGHPHFSVQHHATMQQPAPARQNVSAQRVLTIKPALVMRRPPKIKLEPMDRSNILFIEALPHRHSRAFNTLAVDIEETDDDTDDEVDFEMDFSGCESANESDHVPVDKYVDDRINDREAYDAEIANLMQFCPISLSTKGCPHREKCTLKKVCYFNTSRPKCRKDGCEFSHDVMVTCCDMICNGHCKREECRYSHGQVRKIMTMFAEDHSKGVYDVAKDESSTEAVTAHTEEVSAEAETAQGNETSVEV</sequence>
<accession>A0A074Y7Y3</accession>
<dbReference type="AlphaFoldDB" id="A0A074Y7Y3"/>
<name>A0A074Y7Y3_AURSE</name>
<reference evidence="2 3" key="1">
    <citation type="journal article" date="2014" name="BMC Genomics">
        <title>Genome sequencing of four Aureobasidium pullulans varieties: biotechnological potential, stress tolerance, and description of new species.</title>
        <authorList>
            <person name="Gostin Ar C."/>
            <person name="Ohm R.A."/>
            <person name="Kogej T."/>
            <person name="Sonjak S."/>
            <person name="Turk M."/>
            <person name="Zajc J."/>
            <person name="Zalar P."/>
            <person name="Grube M."/>
            <person name="Sun H."/>
            <person name="Han J."/>
            <person name="Sharma A."/>
            <person name="Chiniquy J."/>
            <person name="Ngan C.Y."/>
            <person name="Lipzen A."/>
            <person name="Barry K."/>
            <person name="Grigoriev I.V."/>
            <person name="Gunde-Cimerman N."/>
        </authorList>
    </citation>
    <scope>NUCLEOTIDE SEQUENCE [LARGE SCALE GENOMIC DNA]</scope>
    <source>
        <strain evidence="2 3">EXF-2481</strain>
    </source>
</reference>
<evidence type="ECO:0000313" key="3">
    <source>
        <dbReference type="Proteomes" id="UP000030641"/>
    </source>
</evidence>